<feature type="region of interest" description="Disordered" evidence="1">
    <location>
        <begin position="1"/>
        <end position="47"/>
    </location>
</feature>
<dbReference type="Proteomes" id="UP000293781">
    <property type="component" value="Unassembled WGS sequence"/>
</dbReference>
<reference evidence="2 3" key="1">
    <citation type="submission" date="2019-02" db="EMBL/GenBank/DDBJ databases">
        <title>Sequencing the genomes of 1000 actinobacteria strains.</title>
        <authorList>
            <person name="Klenk H.-P."/>
        </authorList>
    </citation>
    <scope>NUCLEOTIDE SEQUENCE [LARGE SCALE GENOMIC DNA]</scope>
    <source>
        <strain evidence="2 3">DSM 45888</strain>
    </source>
</reference>
<name>A0A4Q7UK73_9ACTN</name>
<protein>
    <submittedName>
        <fullName evidence="2">Uncharacterized protein</fullName>
    </submittedName>
</protein>
<evidence type="ECO:0000256" key="1">
    <source>
        <dbReference type="SAM" id="MobiDB-lite"/>
    </source>
</evidence>
<keyword evidence="3" id="KW-1185">Reference proteome</keyword>
<evidence type="ECO:0000313" key="2">
    <source>
        <dbReference type="EMBL" id="RZT79999.1"/>
    </source>
</evidence>
<dbReference type="EMBL" id="SHKK01000001">
    <property type="protein sequence ID" value="RZT79999.1"/>
    <property type="molecule type" value="Genomic_DNA"/>
</dbReference>
<evidence type="ECO:0000313" key="3">
    <source>
        <dbReference type="Proteomes" id="UP000293781"/>
    </source>
</evidence>
<accession>A0A4Q7UK73</accession>
<proteinExistence type="predicted"/>
<dbReference type="AlphaFoldDB" id="A0A4Q7UK73"/>
<organism evidence="2 3">
    <name type="scientific">Micromonospora violae</name>
    <dbReference type="NCBI Taxonomy" id="1278207"/>
    <lineage>
        <taxon>Bacteria</taxon>
        <taxon>Bacillati</taxon>
        <taxon>Actinomycetota</taxon>
        <taxon>Actinomycetes</taxon>
        <taxon>Micromonosporales</taxon>
        <taxon>Micromonosporaceae</taxon>
        <taxon>Micromonospora</taxon>
    </lineage>
</organism>
<feature type="region of interest" description="Disordered" evidence="1">
    <location>
        <begin position="92"/>
        <end position="111"/>
    </location>
</feature>
<gene>
    <name evidence="2" type="ORF">EV382_3241</name>
</gene>
<comment type="caution">
    <text evidence="2">The sequence shown here is derived from an EMBL/GenBank/DDBJ whole genome shotgun (WGS) entry which is preliminary data.</text>
</comment>
<sequence length="111" mass="12067">MAGTGPQPRNPLSSGPVRHTAAFPTRPDRECRTTTGTNIRHRPGRRGDADVKIVFHARWRRPPATCSAINSYDRTRSCTSYTSVVNISSSAPVRSTSSVSCRRTVSGEPIA</sequence>